<organism evidence="2 3">
    <name type="scientific">Chara braunii</name>
    <name type="common">Braun's stonewort</name>
    <dbReference type="NCBI Taxonomy" id="69332"/>
    <lineage>
        <taxon>Eukaryota</taxon>
        <taxon>Viridiplantae</taxon>
        <taxon>Streptophyta</taxon>
        <taxon>Charophyceae</taxon>
        <taxon>Charales</taxon>
        <taxon>Characeae</taxon>
        <taxon>Chara</taxon>
    </lineage>
</organism>
<feature type="compositionally biased region" description="Basic and acidic residues" evidence="1">
    <location>
        <begin position="291"/>
        <end position="305"/>
    </location>
</feature>
<feature type="compositionally biased region" description="Acidic residues" evidence="1">
    <location>
        <begin position="265"/>
        <end position="274"/>
    </location>
</feature>
<evidence type="ECO:0000313" key="3">
    <source>
        <dbReference type="Proteomes" id="UP000265515"/>
    </source>
</evidence>
<gene>
    <name evidence="2" type="ORF">CBR_g45858</name>
</gene>
<reference evidence="2 3" key="1">
    <citation type="journal article" date="2018" name="Cell">
        <title>The Chara Genome: Secondary Complexity and Implications for Plant Terrestrialization.</title>
        <authorList>
            <person name="Nishiyama T."/>
            <person name="Sakayama H."/>
            <person name="Vries J.D."/>
            <person name="Buschmann H."/>
            <person name="Saint-Marcoux D."/>
            <person name="Ullrich K.K."/>
            <person name="Haas F.B."/>
            <person name="Vanderstraeten L."/>
            <person name="Becker D."/>
            <person name="Lang D."/>
            <person name="Vosolsobe S."/>
            <person name="Rombauts S."/>
            <person name="Wilhelmsson P.K.I."/>
            <person name="Janitza P."/>
            <person name="Kern R."/>
            <person name="Heyl A."/>
            <person name="Rumpler F."/>
            <person name="Villalobos L.I.A.C."/>
            <person name="Clay J.M."/>
            <person name="Skokan R."/>
            <person name="Toyoda A."/>
            <person name="Suzuki Y."/>
            <person name="Kagoshima H."/>
            <person name="Schijlen E."/>
            <person name="Tajeshwar N."/>
            <person name="Catarino B."/>
            <person name="Hetherington A.J."/>
            <person name="Saltykova A."/>
            <person name="Bonnot C."/>
            <person name="Breuninger H."/>
            <person name="Symeonidi A."/>
            <person name="Radhakrishnan G.V."/>
            <person name="Van Nieuwerburgh F."/>
            <person name="Deforce D."/>
            <person name="Chang C."/>
            <person name="Karol K.G."/>
            <person name="Hedrich R."/>
            <person name="Ulvskov P."/>
            <person name="Glockner G."/>
            <person name="Delwiche C.F."/>
            <person name="Petrasek J."/>
            <person name="Van de Peer Y."/>
            <person name="Friml J."/>
            <person name="Beilby M."/>
            <person name="Dolan L."/>
            <person name="Kohara Y."/>
            <person name="Sugano S."/>
            <person name="Fujiyama A."/>
            <person name="Delaux P.-M."/>
            <person name="Quint M."/>
            <person name="TheiBen G."/>
            <person name="Hagemann M."/>
            <person name="Harholt J."/>
            <person name="Dunand C."/>
            <person name="Zachgo S."/>
            <person name="Langdale J."/>
            <person name="Maumus F."/>
            <person name="Straeten D.V.D."/>
            <person name="Gould S.B."/>
            <person name="Rensing S.A."/>
        </authorList>
    </citation>
    <scope>NUCLEOTIDE SEQUENCE [LARGE SCALE GENOMIC DNA]</scope>
    <source>
        <strain evidence="2 3">S276</strain>
    </source>
</reference>
<dbReference type="AlphaFoldDB" id="A0A388LZF2"/>
<accession>A0A388LZF2</accession>
<comment type="caution">
    <text evidence="2">The sequence shown here is derived from an EMBL/GenBank/DDBJ whole genome shotgun (WGS) entry which is preliminary data.</text>
</comment>
<dbReference type="Proteomes" id="UP000265515">
    <property type="component" value="Unassembled WGS sequence"/>
</dbReference>
<evidence type="ECO:0000256" key="1">
    <source>
        <dbReference type="SAM" id="MobiDB-lite"/>
    </source>
</evidence>
<keyword evidence="3" id="KW-1185">Reference proteome</keyword>
<feature type="compositionally biased region" description="Basic and acidic residues" evidence="1">
    <location>
        <begin position="254"/>
        <end position="264"/>
    </location>
</feature>
<evidence type="ECO:0000313" key="2">
    <source>
        <dbReference type="EMBL" id="GBG87704.1"/>
    </source>
</evidence>
<dbReference type="Gramene" id="GBG87704">
    <property type="protein sequence ID" value="GBG87704"/>
    <property type="gene ID" value="CBR_g45858"/>
</dbReference>
<name>A0A388LZF2_CHABU</name>
<sequence length="1021" mass="114782">MHRSFFFLWISPPGRGRKGPSDADKRYNNRSKLYRDKLWALDWVGVTGEPGCGASVFLTEDEGATWYCCGGIIRSEIHKATMEKGKVNEGDLRKFFLTSVYDEQGADKVKTDHKVILDLALFKGYGQKAFAMKVVGSKGDGNEFIMLLPVEFLSKTNGYRKSGQFPTVAAGHHLTMPLVSFDTPVESLAGLSTCSSDRRQVVSTTQQPIGGKQKVITCSRRSAGGSSTTTPKTMELARRPLKLPESSRVVASSRSRDTPQHQMDEESNEETEEDERVRKLDSRFLATAGHNRGEGSCDVNVRREAGGGGEARLGGDGEYDEDEGECGSGERQQNVGGGAPHCDGTVEQMKCDRVAASGGVEYGGQGGSEMEDGELEDKRGDVGVSAGLTSKRGGKRKAEESPTPAAPKKQARRKAVDEARVALDASQKTLGEPDVKRKSSARIRKIRLLRRRSRGGPSLDVEQETKKPSAVNMTQCYFLEYDKEGKKRRDPPRVVIDVMQILRIPEGDITFNQRSLNMAILPGLDAAIKSSTGPRAEDDPAPWEPPELVLAPITPWKDDPDRQGTRVLRKDFDPDRADEYFYYPVAGQYTSEAMKRVVARNSTAVDVFGFRNYDRVRIIYFDDDHTNGEANEWKEGFFFDYDKMEQRFGVNAGEWDEERDRIPLEYVRRVLKRLGGEQEQKDLKGVGLKATEALYRDTPFHFKYFVYHAIGKVDLLTAELGRLKNVALHLCWEKKGRRSTLLPVNMHPKELLPAADEIVTAATNLNCKAAILDLANPNDWLAWSPTDFDALHIMMSKLYGNNLILIVFAPQKQQKIVMRQLYNKDDVEQVDYKDTMAIVLHAKGGDLKKVTRVPKSEAELVELNFEEDKFKRCTAKHGGGEGNEREEYGRWERHPTRLQKLCSSFLHEDQGVILIGKPHARLVWELLCAGYHVFACDASSKDISYLTKAIDILGRDTRNDCTVERQKTAQRPERDMYHKLGKKRNKMWDYLFQGQPKSPFEHDYIVRKAMAQEAYGGYHKA</sequence>
<protein>
    <submittedName>
        <fullName evidence="2">Uncharacterized protein</fullName>
    </submittedName>
</protein>
<proteinExistence type="predicted"/>
<feature type="region of interest" description="Disordered" evidence="1">
    <location>
        <begin position="360"/>
        <end position="439"/>
    </location>
</feature>
<dbReference type="EMBL" id="BFEA01000628">
    <property type="protein sequence ID" value="GBG87704.1"/>
    <property type="molecule type" value="Genomic_DNA"/>
</dbReference>
<feature type="compositionally biased region" description="Low complexity" evidence="1">
    <location>
        <begin position="219"/>
        <end position="230"/>
    </location>
</feature>
<feature type="compositionally biased region" description="Gly residues" evidence="1">
    <location>
        <begin position="306"/>
        <end position="316"/>
    </location>
</feature>
<feature type="region of interest" description="Disordered" evidence="1">
    <location>
        <begin position="219"/>
        <end position="341"/>
    </location>
</feature>